<accession>A0A6J4HEX0</accession>
<evidence type="ECO:0000313" key="1">
    <source>
        <dbReference type="EMBL" id="CAA9220387.1"/>
    </source>
</evidence>
<evidence type="ECO:0008006" key="2">
    <source>
        <dbReference type="Google" id="ProtNLM"/>
    </source>
</evidence>
<organism evidence="1">
    <name type="scientific">uncultured Cytophagales bacterium</name>
    <dbReference type="NCBI Taxonomy" id="158755"/>
    <lineage>
        <taxon>Bacteria</taxon>
        <taxon>Pseudomonadati</taxon>
        <taxon>Bacteroidota</taxon>
        <taxon>Sphingobacteriia</taxon>
        <taxon>Sphingobacteriales</taxon>
        <taxon>environmental samples</taxon>
    </lineage>
</organism>
<gene>
    <name evidence="1" type="ORF">AVDCRST_MAG56-372</name>
</gene>
<dbReference type="InterPro" id="IPR021272">
    <property type="entry name" value="DUF2851"/>
</dbReference>
<dbReference type="AlphaFoldDB" id="A0A6J4HEX0"/>
<name>A0A6J4HEX0_9SPHI</name>
<dbReference type="EMBL" id="CADCTQ010000037">
    <property type="protein sequence ID" value="CAA9220387.1"/>
    <property type="molecule type" value="Genomic_DNA"/>
</dbReference>
<sequence>MAAPAEACRIIYLYFVRMHESFLQFLWNYQLFDKHDLRTEEGEPVQVLRAGTLNTNAGPDFSEARLLIGGVEWVGQVELHLRTSDWLLHKHQTNRAYDAVILHVVWQHDATVVRTDGTPIPTLALERRTHGRLLHKYQYLLHNAGVIPCQAQFGQVPPLYVRQALDAAVDRRFRRKAGAVLELLRGNRGDWEETAYQLLAQTMGTKVNAAPFLRLARALPLKLLRKHGNSLLAMEALLFGQAGLLESPFADAYPRELQREYGFLRHKYGLEGSQVGAVAWKWARLRPANFPEVRIAQLAALLFERKNLCSALLEMGQAADLPAALRIAPSAYWQSHYQFDKPSAKVQSSFGAASQENLLINAVAPLLTAYAVEKDEMGYYGEAVQLLERLPAEENRITRDWQALGLPVANAFDSQGSIELFNHCCSENRCLQCPVGFYLLKNAPLELVPPR</sequence>
<protein>
    <recommendedName>
        <fullName evidence="2">DUF2851 domain-containing protein</fullName>
    </recommendedName>
</protein>
<dbReference type="Pfam" id="PF11013">
    <property type="entry name" value="DUF2851"/>
    <property type="match status" value="1"/>
</dbReference>
<reference evidence="1" key="1">
    <citation type="submission" date="2020-02" db="EMBL/GenBank/DDBJ databases">
        <authorList>
            <person name="Meier V. D."/>
        </authorList>
    </citation>
    <scope>NUCLEOTIDE SEQUENCE</scope>
    <source>
        <strain evidence="1">AVDCRST_MAG56</strain>
    </source>
</reference>
<proteinExistence type="predicted"/>